<dbReference type="InterPro" id="IPR010982">
    <property type="entry name" value="Lambda_DNA-bd_dom_sf"/>
</dbReference>
<keyword evidence="2" id="KW-0238">DNA-binding</keyword>
<dbReference type="Pfam" id="PF06114">
    <property type="entry name" value="Peptidase_M78"/>
    <property type="match status" value="1"/>
</dbReference>
<protein>
    <submittedName>
        <fullName evidence="2">DNA-binding protein</fullName>
    </submittedName>
</protein>
<dbReference type="EMBL" id="CP026399">
    <property type="protein sequence ID" value="AUY01623.1"/>
    <property type="molecule type" value="Genomic_DNA"/>
</dbReference>
<dbReference type="PANTHER" id="PTHR43236:SF1">
    <property type="entry name" value="BLL7220 PROTEIN"/>
    <property type="match status" value="1"/>
</dbReference>
<dbReference type="InterPro" id="IPR010359">
    <property type="entry name" value="IrrE_HExxH"/>
</dbReference>
<dbReference type="InterPro" id="IPR001387">
    <property type="entry name" value="Cro/C1-type_HTH"/>
</dbReference>
<organism evidence="2 3">
    <name type="scientific">Escherichia coli</name>
    <dbReference type="NCBI Taxonomy" id="562"/>
    <lineage>
        <taxon>Bacteria</taxon>
        <taxon>Pseudomonadati</taxon>
        <taxon>Pseudomonadota</taxon>
        <taxon>Gammaproteobacteria</taxon>
        <taxon>Enterobacterales</taxon>
        <taxon>Enterobacteriaceae</taxon>
        <taxon>Escherichia</taxon>
    </lineage>
</organism>
<sequence length="346" mass="39092">MAKFNPSRLKLARTRRGLTMTALAKKAGLSLRMIVDYEKDYCLYEPSEQTIASFVDVLKYPAEFFFGEDIESIDPSTVSFRSLKKMTSAQEGAAIGAGQLGLIVSDYFEQYFKLPELNLIDLRGETPESAARELRDYWKLGSKSISNMVHLLEMNGIKVFSLSENTAEVDAYSFWKAGKAYVFLNNQKTAERSRFDAAHELGHLVLHKHGTPQGKDIEVEANEFASAFLMPKENILAAKMRNPTLDAVLQLRHNWKVSTFALIYRMRQAGALTTWQYNNLVREASTRGFRVSEDQVMERERSMIIDSLLDALADDGITLPVIARQLNIPVGELSNLLFRFGLIQSL</sequence>
<evidence type="ECO:0000256" key="1">
    <source>
        <dbReference type="ARBA" id="ARBA00007227"/>
    </source>
</evidence>
<proteinExistence type="inferred from homology"/>
<evidence type="ECO:0000313" key="2">
    <source>
        <dbReference type="EMBL" id="AUY01623.1"/>
    </source>
</evidence>
<dbReference type="SMART" id="SM00530">
    <property type="entry name" value="HTH_XRE"/>
    <property type="match status" value="1"/>
</dbReference>
<dbReference type="PROSITE" id="PS50943">
    <property type="entry name" value="HTH_CROC1"/>
    <property type="match status" value="1"/>
</dbReference>
<evidence type="ECO:0000313" key="3">
    <source>
        <dbReference type="Proteomes" id="UP000239554"/>
    </source>
</evidence>
<dbReference type="Gene3D" id="1.10.10.2910">
    <property type="match status" value="1"/>
</dbReference>
<gene>
    <name evidence="2" type="ORF">C3F40_07300</name>
</gene>
<accession>A0A2L0J4J0</accession>
<dbReference type="Pfam" id="PF01381">
    <property type="entry name" value="HTH_3"/>
    <property type="match status" value="1"/>
</dbReference>
<name>A0A2L0J4J0_ECOLX</name>
<dbReference type="AlphaFoldDB" id="A0A2L0J4J0"/>
<dbReference type="Proteomes" id="UP000239554">
    <property type="component" value="Chromosome"/>
</dbReference>
<dbReference type="CDD" id="cd00093">
    <property type="entry name" value="HTH_XRE"/>
    <property type="match status" value="1"/>
</dbReference>
<comment type="similarity">
    <text evidence="1">Belongs to the short-chain fatty acyl-CoA assimilation regulator (ScfR) family.</text>
</comment>
<dbReference type="Gene3D" id="1.10.260.40">
    <property type="entry name" value="lambda repressor-like DNA-binding domains"/>
    <property type="match status" value="1"/>
</dbReference>
<dbReference type="PANTHER" id="PTHR43236">
    <property type="entry name" value="ANTITOXIN HIGA1"/>
    <property type="match status" value="1"/>
</dbReference>
<dbReference type="GO" id="GO:0003677">
    <property type="term" value="F:DNA binding"/>
    <property type="evidence" value="ECO:0007669"/>
    <property type="project" value="UniProtKB-KW"/>
</dbReference>
<dbReference type="InterPro" id="IPR052345">
    <property type="entry name" value="Rad_response_metalloprotease"/>
</dbReference>
<reference evidence="2 3" key="1">
    <citation type="journal article" date="2018" name="MBio">
        <title>Genomic Analysis of Hospital Plumbing Reveals Diverse Reservoir of Bacterial Plasmids Conferring Carbapenem Resistance.</title>
        <authorList>
            <consortium name="NISC Comparative Sequencing Program"/>
            <person name="Weingarten R.A."/>
            <person name="Johnson R.C."/>
            <person name="Conlan S."/>
            <person name="Ramsburg A.M."/>
            <person name="Dekker J.P."/>
            <person name="Lau A.F."/>
            <person name="Khil P."/>
            <person name="Odom R.T."/>
            <person name="Deming C."/>
            <person name="Park M."/>
            <person name="Thomas P.J."/>
            <person name="Henderson D.K."/>
            <person name="Palmore T.N."/>
            <person name="Segre J.A."/>
            <person name="Frank K.M."/>
        </authorList>
    </citation>
    <scope>NUCLEOTIDE SEQUENCE [LARGE SCALE GENOMIC DNA]</scope>
    <source>
        <strain evidence="2 3">ECONIH4</strain>
    </source>
</reference>
<dbReference type="RefSeq" id="WP_104457480.1">
    <property type="nucleotide sequence ID" value="NZ_CP026399.1"/>
</dbReference>
<dbReference type="SUPFAM" id="SSF47413">
    <property type="entry name" value="lambda repressor-like DNA-binding domains"/>
    <property type="match status" value="1"/>
</dbReference>